<dbReference type="InterPro" id="IPR021514">
    <property type="entry name" value="DUF3176"/>
</dbReference>
<dbReference type="EMBL" id="VMNF01000014">
    <property type="protein sequence ID" value="TXB97362.1"/>
    <property type="molecule type" value="Genomic_DNA"/>
</dbReference>
<sequence>MIYLLYQSAGETISKWTKTHISLNTAVSILAGTSRACLAFAISMCLSQGKWNWLSRSAQPLVDFYRFDAASRGAWGSLRLLQSCVRRLKVVSFQHWIEIGALTAIALLAFEPFTQAVLAIRDKEGTLDHREYNKVVQSSNGSLETHGNVPTISRSTRLDAASWTGAFVGVGVVQFPEPNNKPMNFSVYCTSSNIQEDMGMKAATWNGFSPFTTRQNLKPAFACATGNCTLANFTSIAVCSKCRDISGYVTKSSGPVKLPSGVRATGPYDQSWVLGHGETLPDVSNPRPYFDWVNGRNFTFLDHEIPELNVSI</sequence>
<protein>
    <submittedName>
        <fullName evidence="1">Uncharacterized protein</fullName>
    </submittedName>
</protein>
<dbReference type="PANTHER" id="PTHR35394:SF5">
    <property type="entry name" value="DUF3176 DOMAIN-CONTAINING PROTEIN"/>
    <property type="match status" value="1"/>
</dbReference>
<name>A0A5C6SFL8_FUSOC</name>
<evidence type="ECO:0000313" key="2">
    <source>
        <dbReference type="Proteomes" id="UP000321331"/>
    </source>
</evidence>
<evidence type="ECO:0000313" key="1">
    <source>
        <dbReference type="EMBL" id="TXB97362.1"/>
    </source>
</evidence>
<comment type="caution">
    <text evidence="1">The sequence shown here is derived from an EMBL/GenBank/DDBJ whole genome shotgun (WGS) entry which is preliminary data.</text>
</comment>
<organism evidence="1 2">
    <name type="scientific">Fusarium oxysporum f. sp. cubense</name>
    <dbReference type="NCBI Taxonomy" id="61366"/>
    <lineage>
        <taxon>Eukaryota</taxon>
        <taxon>Fungi</taxon>
        <taxon>Dikarya</taxon>
        <taxon>Ascomycota</taxon>
        <taxon>Pezizomycotina</taxon>
        <taxon>Sordariomycetes</taxon>
        <taxon>Hypocreomycetidae</taxon>
        <taxon>Hypocreales</taxon>
        <taxon>Nectriaceae</taxon>
        <taxon>Fusarium</taxon>
        <taxon>Fusarium oxysporum species complex</taxon>
    </lineage>
</organism>
<dbReference type="Pfam" id="PF11374">
    <property type="entry name" value="DUF3176"/>
    <property type="match status" value="1"/>
</dbReference>
<accession>A0A5C6SFL8</accession>
<gene>
    <name evidence="1" type="ORF">FocTR4_00011381</name>
</gene>
<dbReference type="AlphaFoldDB" id="A0A5C6SFL8"/>
<dbReference type="Proteomes" id="UP000321331">
    <property type="component" value="Unassembled WGS sequence"/>
</dbReference>
<reference evidence="1 2" key="1">
    <citation type="submission" date="2019-07" db="EMBL/GenBank/DDBJ databases">
        <title>The First High-Quality Draft Genome Sequence of the Causal Agent of the Current Panama Disease Epidemic.</title>
        <authorList>
            <person name="Warmington R.J."/>
            <person name="Kay W."/>
            <person name="Jeffries A."/>
            <person name="Bebber D."/>
            <person name="Moore K."/>
            <person name="Studholme D.J."/>
        </authorList>
    </citation>
    <scope>NUCLEOTIDE SEQUENCE [LARGE SCALE GENOMIC DNA]</scope>
    <source>
        <strain evidence="1 2">TR4</strain>
    </source>
</reference>
<proteinExistence type="predicted"/>
<dbReference type="PANTHER" id="PTHR35394">
    <property type="entry name" value="DUF3176 DOMAIN-CONTAINING PROTEIN"/>
    <property type="match status" value="1"/>
</dbReference>